<gene>
    <name evidence="2" type="ORF">SOASR030_04260</name>
</gene>
<reference evidence="2" key="1">
    <citation type="submission" date="2022-06" db="EMBL/GenBank/DDBJ databases">
        <title>Draft genome sequences of Leminorella grimontii str. JCM5902.</title>
        <authorList>
            <person name="Wakabayashi Y."/>
            <person name="Kojima K."/>
        </authorList>
    </citation>
    <scope>NUCLEOTIDE SEQUENCE</scope>
    <source>
        <strain evidence="2">JCM 5902</strain>
    </source>
</reference>
<evidence type="ECO:0000313" key="3">
    <source>
        <dbReference type="Proteomes" id="UP001058124"/>
    </source>
</evidence>
<protein>
    <recommendedName>
        <fullName evidence="4">Porin</fullName>
    </recommendedName>
</protein>
<sequence>MKKSLCRLAVGVALFTSASAMAISVNGQVGEDYSNLQVGMGTDSTGLYSTVDWTHNDDNGDIVGLGLGVGLPLGPMTISVGGKGMYLRSKDHSEDSDDYAAAVGGGLRLPIGKRFSLQGSAYYAPDSLSSGINSYSELTGGVRWDILRPFSVEAGYRYVNLEGKDGNRDNAIVDGPYVGGSVHF</sequence>
<proteinExistence type="predicted"/>
<evidence type="ECO:0008006" key="4">
    <source>
        <dbReference type="Google" id="ProtNLM"/>
    </source>
</evidence>
<dbReference type="InterPro" id="IPR011250">
    <property type="entry name" value="OMP/PagP_B-barrel"/>
</dbReference>
<accession>A0AAV5MZU5</accession>
<dbReference type="RefSeq" id="WP_027272896.1">
    <property type="nucleotide sequence ID" value="NZ_BRLH01000001.1"/>
</dbReference>
<dbReference type="Proteomes" id="UP001058124">
    <property type="component" value="Unassembled WGS sequence"/>
</dbReference>
<dbReference type="EMBL" id="BRLH01000001">
    <property type="protein sequence ID" value="GKX54314.1"/>
    <property type="molecule type" value="Genomic_DNA"/>
</dbReference>
<dbReference type="InterPro" id="IPR009998">
    <property type="entry name" value="YfaZ"/>
</dbReference>
<dbReference type="AlphaFoldDB" id="A0AAV5MZU5"/>
<organism evidence="2 3">
    <name type="scientific">Leminorella grimontii</name>
    <dbReference type="NCBI Taxonomy" id="82981"/>
    <lineage>
        <taxon>Bacteria</taxon>
        <taxon>Pseudomonadati</taxon>
        <taxon>Pseudomonadota</taxon>
        <taxon>Gammaproteobacteria</taxon>
        <taxon>Enterobacterales</taxon>
        <taxon>Budviciaceae</taxon>
        <taxon>Leminorella</taxon>
    </lineage>
</organism>
<name>A0AAV5MZU5_9GAMM</name>
<feature type="chain" id="PRO_5043551545" description="Porin" evidence="1">
    <location>
        <begin position="23"/>
        <end position="184"/>
    </location>
</feature>
<feature type="signal peptide" evidence="1">
    <location>
        <begin position="1"/>
        <end position="22"/>
    </location>
</feature>
<keyword evidence="3" id="KW-1185">Reference proteome</keyword>
<evidence type="ECO:0000313" key="2">
    <source>
        <dbReference type="EMBL" id="GKX54314.1"/>
    </source>
</evidence>
<dbReference type="SUPFAM" id="SSF56925">
    <property type="entry name" value="OMPA-like"/>
    <property type="match status" value="1"/>
</dbReference>
<comment type="caution">
    <text evidence="2">The sequence shown here is derived from an EMBL/GenBank/DDBJ whole genome shotgun (WGS) entry which is preliminary data.</text>
</comment>
<keyword evidence="1" id="KW-0732">Signal</keyword>
<dbReference type="Pfam" id="PF07437">
    <property type="entry name" value="YfaZ"/>
    <property type="match status" value="1"/>
</dbReference>
<evidence type="ECO:0000256" key="1">
    <source>
        <dbReference type="SAM" id="SignalP"/>
    </source>
</evidence>